<dbReference type="KEGG" id="nai:NECAME_09914"/>
<evidence type="ECO:0000313" key="2">
    <source>
        <dbReference type="Proteomes" id="UP000053676"/>
    </source>
</evidence>
<name>W2TE93_NECAM</name>
<reference evidence="2" key="1">
    <citation type="journal article" date="2014" name="Nat. Genet.">
        <title>Genome of the human hookworm Necator americanus.</title>
        <authorList>
            <person name="Tang Y.T."/>
            <person name="Gao X."/>
            <person name="Rosa B.A."/>
            <person name="Abubucker S."/>
            <person name="Hallsworth-Pepin K."/>
            <person name="Martin J."/>
            <person name="Tyagi R."/>
            <person name="Heizer E."/>
            <person name="Zhang X."/>
            <person name="Bhonagiri-Palsikar V."/>
            <person name="Minx P."/>
            <person name="Warren W.C."/>
            <person name="Wang Q."/>
            <person name="Zhan B."/>
            <person name="Hotez P.J."/>
            <person name="Sternberg P.W."/>
            <person name="Dougall A."/>
            <person name="Gaze S.T."/>
            <person name="Mulvenna J."/>
            <person name="Sotillo J."/>
            <person name="Ranganathan S."/>
            <person name="Rabelo E.M."/>
            <person name="Wilson R.K."/>
            <person name="Felgner P.L."/>
            <person name="Bethony J."/>
            <person name="Hawdon J.M."/>
            <person name="Gasser R.B."/>
            <person name="Loukas A."/>
            <person name="Mitreva M."/>
        </authorList>
    </citation>
    <scope>NUCLEOTIDE SEQUENCE [LARGE SCALE GENOMIC DNA]</scope>
</reference>
<keyword evidence="2" id="KW-1185">Reference proteome</keyword>
<dbReference type="EMBL" id="KI659564">
    <property type="protein sequence ID" value="ETN79312.1"/>
    <property type="molecule type" value="Genomic_DNA"/>
</dbReference>
<organism evidence="1 2">
    <name type="scientific">Necator americanus</name>
    <name type="common">Human hookworm</name>
    <dbReference type="NCBI Taxonomy" id="51031"/>
    <lineage>
        <taxon>Eukaryota</taxon>
        <taxon>Metazoa</taxon>
        <taxon>Ecdysozoa</taxon>
        <taxon>Nematoda</taxon>
        <taxon>Chromadorea</taxon>
        <taxon>Rhabditida</taxon>
        <taxon>Rhabditina</taxon>
        <taxon>Rhabditomorpha</taxon>
        <taxon>Strongyloidea</taxon>
        <taxon>Ancylostomatidae</taxon>
        <taxon>Bunostominae</taxon>
        <taxon>Necator</taxon>
    </lineage>
</organism>
<dbReference type="Proteomes" id="UP000053676">
    <property type="component" value="Unassembled WGS sequence"/>
</dbReference>
<sequence length="126" mass="14304">MLWVRRSSHSHEGLKSYTTQSMNPKWKTLYMQGTGGVRKDFSILPEITPFVSGNDSIEKEAVRVDYTTTSSPRHDLPSKSKVAEPVSQKVDNAHYIDEETKASPFDDETPAQVWLLSIDYTVTKVR</sequence>
<gene>
    <name evidence="1" type="ORF">NECAME_09914</name>
</gene>
<proteinExistence type="predicted"/>
<evidence type="ECO:0000313" key="1">
    <source>
        <dbReference type="EMBL" id="ETN79312.1"/>
    </source>
</evidence>
<dbReference type="AlphaFoldDB" id="W2TE93"/>
<accession>W2TE93</accession>
<protein>
    <submittedName>
        <fullName evidence="1">Uncharacterized protein</fullName>
    </submittedName>
</protein>